<comment type="catalytic activity">
    <reaction evidence="1 10">
        <text>Endonucleolytic cleavage of DNA to give random double-stranded fragments with terminal 5'-phosphates, ATP is simultaneously hydrolyzed.</text>
        <dbReference type="EC" id="3.1.21.3"/>
    </reaction>
</comment>
<proteinExistence type="inferred from homology"/>
<evidence type="ECO:0000259" key="11">
    <source>
        <dbReference type="PROSITE" id="PS51192"/>
    </source>
</evidence>
<comment type="caution">
    <text evidence="12">The sequence shown here is derived from an EMBL/GenBank/DDBJ whole genome shotgun (WGS) entry which is preliminary data.</text>
</comment>
<dbReference type="InterPro" id="IPR040980">
    <property type="entry name" value="SWI2_SNF2"/>
</dbReference>
<protein>
    <recommendedName>
        <fullName evidence="10">Type I restriction enzyme endonuclease subunit</fullName>
        <shortName evidence="10">R protein</shortName>
        <ecNumber evidence="10">3.1.21.3</ecNumber>
    </recommendedName>
</protein>
<dbReference type="EC" id="3.1.21.3" evidence="10"/>
<comment type="subunit">
    <text evidence="10">The type I restriction/modification system is composed of three polypeptides R, M and S.</text>
</comment>
<dbReference type="CDD" id="cd18800">
    <property type="entry name" value="SF2_C_EcoR124I-like"/>
    <property type="match status" value="1"/>
</dbReference>
<dbReference type="InterPro" id="IPR055180">
    <property type="entry name" value="HsdR_RecA-like_helicase_dom_2"/>
</dbReference>
<dbReference type="Pfam" id="PF11867">
    <property type="entry name" value="T1RH-like_C"/>
    <property type="match status" value="1"/>
</dbReference>
<dbReference type="InterPro" id="IPR021810">
    <property type="entry name" value="T1RH-like_C"/>
</dbReference>
<evidence type="ECO:0000256" key="3">
    <source>
        <dbReference type="ARBA" id="ARBA00022722"/>
    </source>
</evidence>
<comment type="function">
    <text evidence="10">Subunit R is required for both nuclease and ATPase activities, but not for modification.</text>
</comment>
<keyword evidence="9 10" id="KW-0238">DNA-binding</keyword>
<keyword evidence="5 10" id="KW-0680">Restriction system</keyword>
<keyword evidence="6" id="KW-0255">Endonuclease</keyword>
<dbReference type="GO" id="GO:0009035">
    <property type="term" value="F:type I site-specific deoxyribonuclease activity"/>
    <property type="evidence" value="ECO:0007669"/>
    <property type="project" value="UniProtKB-EC"/>
</dbReference>
<sequence>MLYALGWQYLSREEALRLRNGRQDQVVLMEVLRPWLEANNHIEVKGETHLFSDANIAEAIRRLTDEPYDGLVRTNEKTYHQLTLGTSLDQTINGDRKGRSLQYINWQNPEKNIFHVSNEYAVERSRSHETARPDLVLFVNGIPFVVIESKRRDKDKQAGQKQIETAIEQMIRNQKDDYIPYLFQFAQLLIGTSVNESRYGTVGTPRKYWSVWKEEGAFDQAVHATANTRLPAEVEAKLFAPLEEKDAEAYRNARRYFNELWAGGDRLPTVQDKTLWALLRPERLLELTYGYVVFDAGVRKIARYQQYYAVKRTLERVLPLREGVRQGGVIWHTTGSGKSLTMVMLAKALTLHPIISNPRVIIVTDRVDLDDQIWRTFGACGKTAEKANTGEHLVRLITEGKASVITTIINKFSTVKGKYGITDTNPNIFVLVDESHRTNYGTTAAQMRRVFNNACYLGFTGTPLLKKEKSTASKFGGFIHSYTMRQAVEDEAVAPLLYEGRMALLEQNQDAMQRWFDRVTAYLSDAQKTDLKRKMATKEAVQDAEQRLRMIAYDISVHYRDNFKGTGFKAQLAAHNRTTAILYRKFLKEYGMVEAEVIMSPPDTRKEHDSIEEEDESIVNAFWKEMMQRFGREDEYVKQLIASFGRADGVEIIIVVDKLLTGFDEPRNTVLYIDKNLKEHSILQAIARVNRICTGKEFGYVVDYRGVLGELNDAMDTYDALGGFDPADVDITGAIIDTHAEVKTLPQKHTNLWDVFKEVANKLDNEALEQHLAPEDRRQAFYESLTTFQQTLAVALATEHFYEDTTAERIQTYKEDLKRFRSLRASIQQRFAEAIDYSQYEKQIRKIMNSHIQAPDVEVVTNLVNIFDVDAFDEEVERRIGPAAKADTIANRLAKTINEKMDEDPIFFKKFAALVQKAIDDYRNERISQAEYLSRVTEYMTTVRQGHDIELPDQLSSYREAPAYYGVVGEVLENYGPEQPERNQIAADMAIAIEKIIDPMKGRDWTVRDDIQKDMANAIDDFLFESRERYSVSINSADMDSIIERCLSIAKKLAGG</sequence>
<evidence type="ECO:0000256" key="8">
    <source>
        <dbReference type="ARBA" id="ARBA00022840"/>
    </source>
</evidence>
<dbReference type="NCBIfam" id="TIGR00348">
    <property type="entry name" value="hsdR"/>
    <property type="match status" value="1"/>
</dbReference>
<organism evidence="12 13">
    <name type="scientific">Pelotalea chapellei</name>
    <dbReference type="NCBI Taxonomy" id="44671"/>
    <lineage>
        <taxon>Bacteria</taxon>
        <taxon>Pseudomonadati</taxon>
        <taxon>Thermodesulfobacteriota</taxon>
        <taxon>Desulfuromonadia</taxon>
        <taxon>Geobacterales</taxon>
        <taxon>Geobacteraceae</taxon>
        <taxon>Pelotalea</taxon>
    </lineage>
</organism>
<evidence type="ECO:0000256" key="9">
    <source>
        <dbReference type="ARBA" id="ARBA00023125"/>
    </source>
</evidence>
<dbReference type="InterPro" id="IPR051268">
    <property type="entry name" value="Type-I_R_enzyme_R_subunit"/>
</dbReference>
<comment type="similarity">
    <text evidence="2 10">Belongs to the HsdR family.</text>
</comment>
<dbReference type="PANTHER" id="PTHR30195">
    <property type="entry name" value="TYPE I SITE-SPECIFIC DEOXYRIBONUCLEASE PROTEIN SUBUNIT M AND R"/>
    <property type="match status" value="1"/>
</dbReference>
<evidence type="ECO:0000256" key="1">
    <source>
        <dbReference type="ARBA" id="ARBA00000851"/>
    </source>
</evidence>
<dbReference type="CDD" id="cd22332">
    <property type="entry name" value="HsdR_N"/>
    <property type="match status" value="1"/>
</dbReference>
<dbReference type="Gene3D" id="3.90.1570.50">
    <property type="match status" value="1"/>
</dbReference>
<keyword evidence="8 10" id="KW-0067">ATP-binding</keyword>
<dbReference type="PANTHER" id="PTHR30195:SF15">
    <property type="entry name" value="TYPE I RESTRICTION ENZYME HINDI ENDONUCLEASE SUBUNIT"/>
    <property type="match status" value="1"/>
</dbReference>
<keyword evidence="4 10" id="KW-0547">Nucleotide-binding</keyword>
<evidence type="ECO:0000256" key="7">
    <source>
        <dbReference type="ARBA" id="ARBA00022801"/>
    </source>
</evidence>
<keyword evidence="7 10" id="KW-0378">Hydrolase</keyword>
<evidence type="ECO:0000313" key="13">
    <source>
        <dbReference type="Proteomes" id="UP000784128"/>
    </source>
</evidence>
<evidence type="ECO:0000256" key="4">
    <source>
        <dbReference type="ARBA" id="ARBA00022741"/>
    </source>
</evidence>
<dbReference type="InterPro" id="IPR004473">
    <property type="entry name" value="Restrct_endonuc_typeI_HsdR"/>
</dbReference>
<dbReference type="SMART" id="SM00487">
    <property type="entry name" value="DEXDc"/>
    <property type="match status" value="1"/>
</dbReference>
<dbReference type="Gene3D" id="3.40.50.300">
    <property type="entry name" value="P-loop containing nucleotide triphosphate hydrolases"/>
    <property type="match status" value="2"/>
</dbReference>
<dbReference type="Pfam" id="PF22679">
    <property type="entry name" value="T1R_D3-like"/>
    <property type="match status" value="1"/>
</dbReference>
<keyword evidence="13" id="KW-1185">Reference proteome</keyword>
<dbReference type="InterPro" id="IPR014001">
    <property type="entry name" value="Helicase_ATP-bd"/>
</dbReference>
<dbReference type="Proteomes" id="UP000784128">
    <property type="component" value="Unassembled WGS sequence"/>
</dbReference>
<evidence type="ECO:0000313" key="12">
    <source>
        <dbReference type="EMBL" id="MBT1073481.1"/>
    </source>
</evidence>
<evidence type="ECO:0000256" key="10">
    <source>
        <dbReference type="RuleBase" id="RU364115"/>
    </source>
</evidence>
<evidence type="ECO:0000256" key="2">
    <source>
        <dbReference type="ARBA" id="ARBA00008598"/>
    </source>
</evidence>
<dbReference type="SUPFAM" id="SSF52540">
    <property type="entry name" value="P-loop containing nucleoside triphosphate hydrolases"/>
    <property type="match status" value="1"/>
</dbReference>
<dbReference type="Pfam" id="PF04313">
    <property type="entry name" value="HSDR_N"/>
    <property type="match status" value="1"/>
</dbReference>
<dbReference type="EMBL" id="JAHDYS010000023">
    <property type="protein sequence ID" value="MBT1073481.1"/>
    <property type="molecule type" value="Genomic_DNA"/>
</dbReference>
<keyword evidence="3" id="KW-0540">Nuclease</keyword>
<feature type="domain" description="Helicase ATP-binding" evidence="11">
    <location>
        <begin position="319"/>
        <end position="481"/>
    </location>
</feature>
<dbReference type="InterPro" id="IPR027417">
    <property type="entry name" value="P-loop_NTPase"/>
</dbReference>
<accession>A0ABS5UCS1</accession>
<dbReference type="InterPro" id="IPR007409">
    <property type="entry name" value="Restrct_endonuc_type1_HsdR_N"/>
</dbReference>
<dbReference type="PROSITE" id="PS51192">
    <property type="entry name" value="HELICASE_ATP_BIND_1"/>
    <property type="match status" value="1"/>
</dbReference>
<name>A0ABS5UCS1_9BACT</name>
<reference evidence="12 13" key="1">
    <citation type="submission" date="2021-05" db="EMBL/GenBank/DDBJ databases">
        <title>The draft genome of Geobacter chapellei DSM 13688.</title>
        <authorList>
            <person name="Xu Z."/>
            <person name="Masuda Y."/>
            <person name="Itoh H."/>
            <person name="Senoo K."/>
        </authorList>
    </citation>
    <scope>NUCLEOTIDE SEQUENCE [LARGE SCALE GENOMIC DNA]</scope>
    <source>
        <strain evidence="12 13">DSM 13688</strain>
    </source>
</reference>
<dbReference type="Pfam" id="PF18766">
    <property type="entry name" value="SWI2_SNF2"/>
    <property type="match status" value="1"/>
</dbReference>
<gene>
    <name evidence="12" type="ORF">KJB30_16970</name>
</gene>
<evidence type="ECO:0000256" key="5">
    <source>
        <dbReference type="ARBA" id="ARBA00022747"/>
    </source>
</evidence>
<evidence type="ECO:0000256" key="6">
    <source>
        <dbReference type="ARBA" id="ARBA00022759"/>
    </source>
</evidence>
<dbReference type="CDD" id="cd18030">
    <property type="entry name" value="DEXHc_RE_I_HsdR"/>
    <property type="match status" value="1"/>
</dbReference>